<reference evidence="1 2" key="1">
    <citation type="submission" date="2017-09" db="EMBL/GenBank/DDBJ databases">
        <authorList>
            <person name="Ehlers B."/>
            <person name="Leendertz F.H."/>
        </authorList>
    </citation>
    <scope>NUCLEOTIDE SEQUENCE [LARGE SCALE GENOMIC DNA]</scope>
    <source>
        <strain evidence="1 2">DJ-1</strain>
    </source>
</reference>
<proteinExistence type="predicted"/>
<gene>
    <name evidence="1" type="ORF">CMV24_22815</name>
</gene>
<dbReference type="RefSeq" id="WP_023660855.1">
    <property type="nucleotide sequence ID" value="NZ_CP010359.1"/>
</dbReference>
<evidence type="ECO:0000313" key="2">
    <source>
        <dbReference type="Proteomes" id="UP000218102"/>
    </source>
</evidence>
<sequence length="384" mass="41074">MKTLLFPNRQCSSVLILACLLVLLAASLVQGQWPDYMQLAATLDQPLSRLRWIVGDISEVAFYKHELPALGLLLGACLAHWAHVHGYRWHGFAICYGSGLWPWVFTSSLLGLLLSHALWGWTLASGAWQPTFVAFVSLPAAMVLLFGAGWQVTITGALLGALLVTPASLLMVNYLCYPLQLPVVVGNVGGMALASVIAFMLCWRFPSWVRPSHPTAAPESDAAQPDYGVAWTLRRVLADFSEAPFFGNELASLGLLLGVFLAYMLAPAAPVYGSQLLIPLVAGQALASLVGVVFWRRQWQARGWYPTYIPIVSIVPAAVLTHGGDWQVVVASAVLGALVAPPLAVAISQRLPAYMHGYIGNVVSMAISTLAIVPLVGLLAGGGV</sequence>
<evidence type="ECO:0000313" key="1">
    <source>
        <dbReference type="EMBL" id="PBJ93167.1"/>
    </source>
</evidence>
<protein>
    <submittedName>
        <fullName evidence="1">Uncharacterized protein</fullName>
    </submittedName>
</protein>
<dbReference type="KEGG" id="ppj:RK21_00427"/>
<accession>A0A0B5K693</accession>
<dbReference type="Proteomes" id="UP000218102">
    <property type="component" value="Unassembled WGS sequence"/>
</dbReference>
<comment type="caution">
    <text evidence="1">The sequence shown here is derived from an EMBL/GenBank/DDBJ whole genome shotgun (WGS) entry which is preliminary data.</text>
</comment>
<dbReference type="AlphaFoldDB" id="A0A0B5K693"/>
<organism evidence="1 2">
    <name type="scientific">Pseudomonas plecoglossicida</name>
    <dbReference type="NCBI Taxonomy" id="70775"/>
    <lineage>
        <taxon>Bacteria</taxon>
        <taxon>Pseudomonadati</taxon>
        <taxon>Pseudomonadota</taxon>
        <taxon>Gammaproteobacteria</taxon>
        <taxon>Pseudomonadales</taxon>
        <taxon>Pseudomonadaceae</taxon>
        <taxon>Pseudomonas</taxon>
    </lineage>
</organism>
<name>A0A0B5K693_PSEDL</name>
<dbReference type="EMBL" id="NTME01000032">
    <property type="protein sequence ID" value="PBJ93167.1"/>
    <property type="molecule type" value="Genomic_DNA"/>
</dbReference>